<dbReference type="SUPFAM" id="SSF117892">
    <property type="entry name" value="Band 7/SPFH domain"/>
    <property type="match status" value="1"/>
</dbReference>
<reference evidence="8" key="3">
    <citation type="submission" date="2024-02" db="UniProtKB">
        <authorList>
            <consortium name="WormBaseParasite"/>
        </authorList>
    </citation>
    <scope>IDENTIFICATION</scope>
    <source>
        <strain evidence="8">pt0022</strain>
    </source>
</reference>
<evidence type="ECO:0000313" key="8">
    <source>
        <dbReference type="WBParaSite" id="mrna-Wban_02820"/>
    </source>
</evidence>
<evidence type="ECO:0000256" key="3">
    <source>
        <dbReference type="ARBA" id="ARBA00023136"/>
    </source>
</evidence>
<feature type="transmembrane region" description="Helical" evidence="5">
    <location>
        <begin position="117"/>
        <end position="138"/>
    </location>
</feature>
<keyword evidence="5" id="KW-0812">Transmembrane</keyword>
<dbReference type="Gene3D" id="6.10.250.2090">
    <property type="match status" value="1"/>
</dbReference>
<dbReference type="InterPro" id="IPR001107">
    <property type="entry name" value="Band_7"/>
</dbReference>
<comment type="subcellular location">
    <subcellularLocation>
        <location evidence="1">Membrane</location>
    </subcellularLocation>
</comment>
<dbReference type="CDD" id="cd03403">
    <property type="entry name" value="SPFH_stomatin"/>
    <property type="match status" value="1"/>
</dbReference>
<reference evidence="7" key="2">
    <citation type="journal article" date="2016" name="Mol. Ecol.">
        <title>Population genomics of the filarial nematode parasite Wuchereria bancrofti from mosquitoes.</title>
        <authorList>
            <person name="Small S.T."/>
            <person name="Reimer L.J."/>
            <person name="Tisch D.J."/>
            <person name="King C.L."/>
            <person name="Christensen B.M."/>
            <person name="Siba P.M."/>
            <person name="Kazura J.W."/>
            <person name="Serre D."/>
            <person name="Zimmerman P.A."/>
        </authorList>
    </citation>
    <scope>NUCLEOTIDE SEQUENCE</scope>
    <source>
        <strain evidence="7">pt0022</strain>
    </source>
</reference>
<dbReference type="WBParaSite" id="mrna-Wban_02820">
    <property type="protein sequence ID" value="mrna-Wban_02820"/>
    <property type="gene ID" value="Wban_02820"/>
</dbReference>
<evidence type="ECO:0000313" key="7">
    <source>
        <dbReference type="Proteomes" id="UP000093561"/>
    </source>
</evidence>
<dbReference type="Gene3D" id="3.30.479.30">
    <property type="entry name" value="Band 7 domain"/>
    <property type="match status" value="1"/>
</dbReference>
<evidence type="ECO:0000259" key="6">
    <source>
        <dbReference type="SMART" id="SM00244"/>
    </source>
</evidence>
<sequence length="480" mass="53441">MSTSKHEFISSSSSSSMNPTNSHFIDERSQSLISLNIKDDPPLSDSSDKAEKSAMEIFDNLIEQLPKNPSIIAKKNRMSTVNGLNYDQSYTNVVKFDTNVQQAEIEAKDDPNIQSELGFCGWILTILSYILIFFTLPISVCMCVKVVQEYERVVVFRLGRLMPGGAKGPGIFFVVPCIDTYRKVDLRVISFEVPPQEILSKDSVTVAVDAVVYFRISNATVSVTNVEDAARSTKLLAQTTLRNILGTKTLTEMLSDREAISLQMQITLDEATEPWGVKVERVEVKDVRLPIQLQRAMAAEAEAAREARAKVIVAEGEQKASRALKEAAEVIAESPSALQLRYLQTLNSISAEKNSTIIFPLPIDLLSSFFHRAAPKSRSSGITLPYTSVLHAQVSGMGTRNISKFKQSQYQNQSCKQHCTTKFNSEQKFHIIGIKNEFNVTNSNNESWSEIKPNNTGLERFLLEREFSESNITRALCGSS</sequence>
<evidence type="ECO:0000256" key="1">
    <source>
        <dbReference type="ARBA" id="ARBA00004370"/>
    </source>
</evidence>
<evidence type="ECO:0000256" key="5">
    <source>
        <dbReference type="SAM" id="Phobius"/>
    </source>
</evidence>
<evidence type="ECO:0000256" key="2">
    <source>
        <dbReference type="ARBA" id="ARBA00008164"/>
    </source>
</evidence>
<keyword evidence="5" id="KW-1133">Transmembrane helix</keyword>
<dbReference type="SMART" id="SM00244">
    <property type="entry name" value="PHB"/>
    <property type="match status" value="1"/>
</dbReference>
<comment type="similarity">
    <text evidence="2">Belongs to the band 7/mec-2 family.</text>
</comment>
<reference evidence="7" key="1">
    <citation type="submission" date="2015-03" db="EMBL/GenBank/DDBJ databases">
        <title>Wuchereria bancrofti Genome Sequencing Papua New Guinea Strain.</title>
        <authorList>
            <person name="Small S.T."/>
            <person name="Serre D."/>
            <person name="Zimmerman P.A."/>
        </authorList>
    </citation>
    <scope>NUCLEOTIDE SEQUENCE [LARGE SCALE GENOMIC DNA]</scope>
    <source>
        <strain evidence="7">pt0022</strain>
    </source>
</reference>
<name>A0AAF5RU83_WUCBA</name>
<dbReference type="PANTHER" id="PTHR10264">
    <property type="entry name" value="BAND 7 PROTEIN-RELATED"/>
    <property type="match status" value="1"/>
</dbReference>
<dbReference type="InterPro" id="IPR018080">
    <property type="entry name" value="Band_7/stomatin-like_CS"/>
</dbReference>
<dbReference type="PROSITE" id="PS01270">
    <property type="entry name" value="BAND_7"/>
    <property type="match status" value="1"/>
</dbReference>
<protein>
    <recommendedName>
        <fullName evidence="6">Band 7 domain-containing protein</fullName>
    </recommendedName>
</protein>
<dbReference type="InterPro" id="IPR043202">
    <property type="entry name" value="Band-7_stomatin-like"/>
</dbReference>
<dbReference type="Pfam" id="PF01145">
    <property type="entry name" value="Band_7"/>
    <property type="match status" value="1"/>
</dbReference>
<organism evidence="7 8">
    <name type="scientific">Wuchereria bancrofti</name>
    <dbReference type="NCBI Taxonomy" id="6293"/>
    <lineage>
        <taxon>Eukaryota</taxon>
        <taxon>Metazoa</taxon>
        <taxon>Ecdysozoa</taxon>
        <taxon>Nematoda</taxon>
        <taxon>Chromadorea</taxon>
        <taxon>Rhabditida</taxon>
        <taxon>Spirurina</taxon>
        <taxon>Spiruromorpha</taxon>
        <taxon>Filarioidea</taxon>
        <taxon>Onchocercidae</taxon>
        <taxon>Wuchereria</taxon>
    </lineage>
</organism>
<keyword evidence="3 5" id="KW-0472">Membrane</keyword>
<dbReference type="PANTHER" id="PTHR10264:SF19">
    <property type="entry name" value="AT06885P-RELATED"/>
    <property type="match status" value="1"/>
</dbReference>
<dbReference type="Proteomes" id="UP000093561">
    <property type="component" value="Unassembled WGS sequence"/>
</dbReference>
<dbReference type="InterPro" id="IPR001972">
    <property type="entry name" value="Stomatin_HflK_fam"/>
</dbReference>
<dbReference type="PRINTS" id="PR00721">
    <property type="entry name" value="STOMATIN"/>
</dbReference>
<dbReference type="GO" id="GO:0005886">
    <property type="term" value="C:plasma membrane"/>
    <property type="evidence" value="ECO:0007669"/>
    <property type="project" value="InterPro"/>
</dbReference>
<feature type="region of interest" description="Disordered" evidence="4">
    <location>
        <begin position="1"/>
        <end position="23"/>
    </location>
</feature>
<dbReference type="InterPro" id="IPR036013">
    <property type="entry name" value="Band_7/SPFH_dom_sf"/>
</dbReference>
<accession>A0AAF5RU83</accession>
<dbReference type="AlphaFoldDB" id="A0AAF5RU83"/>
<proteinExistence type="inferred from homology"/>
<dbReference type="FunFam" id="3.30.479.30:FF:000002">
    <property type="entry name" value="band 7 protein AGAP004871"/>
    <property type="match status" value="1"/>
</dbReference>
<feature type="domain" description="Band 7" evidence="6">
    <location>
        <begin position="142"/>
        <end position="301"/>
    </location>
</feature>
<evidence type="ECO:0000256" key="4">
    <source>
        <dbReference type="SAM" id="MobiDB-lite"/>
    </source>
</evidence>